<keyword evidence="2" id="KW-0472">Membrane</keyword>
<evidence type="ECO:0000256" key="2">
    <source>
        <dbReference type="SAM" id="Phobius"/>
    </source>
</evidence>
<comment type="caution">
    <text evidence="3">The sequence shown here is derived from an EMBL/GenBank/DDBJ whole genome shotgun (WGS) entry which is preliminary data.</text>
</comment>
<dbReference type="NCBIfam" id="TIGR02611">
    <property type="entry name" value="TIGR02611 family protein"/>
    <property type="match status" value="1"/>
</dbReference>
<dbReference type="RefSeq" id="WP_260439847.1">
    <property type="nucleotide sequence ID" value="NZ_VFPM01000003.1"/>
</dbReference>
<feature type="transmembrane region" description="Helical" evidence="2">
    <location>
        <begin position="64"/>
        <end position="85"/>
    </location>
</feature>
<reference evidence="3 4" key="1">
    <citation type="submission" date="2019-06" db="EMBL/GenBank/DDBJ databases">
        <title>Genome sequencing of plant associated microbes to promote plant fitness in Sorghum bicolor and Oryza sativa.</title>
        <authorList>
            <person name="Coleman-Derr D."/>
        </authorList>
    </citation>
    <scope>NUCLEOTIDE SEQUENCE [LARGE SCALE GENOMIC DNA]</scope>
    <source>
        <strain evidence="3 4">KV-663</strain>
    </source>
</reference>
<gene>
    <name evidence="3" type="ORF">FBY41_3330</name>
</gene>
<evidence type="ECO:0000313" key="4">
    <source>
        <dbReference type="Proteomes" id="UP000316747"/>
    </source>
</evidence>
<dbReference type="InterPro" id="IPR019099">
    <property type="entry name" value="Uncharacterised_PGPGW_TM"/>
</dbReference>
<evidence type="ECO:0000256" key="1">
    <source>
        <dbReference type="SAM" id="MobiDB-lite"/>
    </source>
</evidence>
<keyword evidence="4" id="KW-1185">Reference proteome</keyword>
<dbReference type="EMBL" id="VFPM01000003">
    <property type="protein sequence ID" value="TQM57977.1"/>
    <property type="molecule type" value="Genomic_DNA"/>
</dbReference>
<feature type="region of interest" description="Disordered" evidence="1">
    <location>
        <begin position="1"/>
        <end position="29"/>
    </location>
</feature>
<name>A0A543HI52_9MICO</name>
<feature type="transmembrane region" description="Helical" evidence="2">
    <location>
        <begin position="91"/>
        <end position="109"/>
    </location>
</feature>
<accession>A0A543HI52</accession>
<evidence type="ECO:0000313" key="3">
    <source>
        <dbReference type="EMBL" id="TQM57977.1"/>
    </source>
</evidence>
<organism evidence="3 4">
    <name type="scientific">Humibacillus xanthopallidus</name>
    <dbReference type="NCBI Taxonomy" id="412689"/>
    <lineage>
        <taxon>Bacteria</taxon>
        <taxon>Bacillati</taxon>
        <taxon>Actinomycetota</taxon>
        <taxon>Actinomycetes</taxon>
        <taxon>Micrococcales</taxon>
        <taxon>Intrasporangiaceae</taxon>
        <taxon>Humibacillus</taxon>
    </lineage>
</organism>
<sequence length="178" mass="19638">MNAREPVVPAKDETVVTGEPGATREPGGRHTGAVDYSDLNATLDVDEDRWAWRARLRSNKVTHLAWRIAVGVVGGVVTVAGLVMVPAPGPGWLVVFFGLLILASEFEFAQRLLDYAKRHVSRWNDWIMAQALWVRGAVALGTLAIVWVVVWSYLAWQGIPAFLPQWAEDVLTRVPGID</sequence>
<dbReference type="AlphaFoldDB" id="A0A543HI52"/>
<dbReference type="Pfam" id="PF09656">
    <property type="entry name" value="PGPGW"/>
    <property type="match status" value="1"/>
</dbReference>
<feature type="transmembrane region" description="Helical" evidence="2">
    <location>
        <begin position="132"/>
        <end position="154"/>
    </location>
</feature>
<keyword evidence="2" id="KW-0812">Transmembrane</keyword>
<dbReference type="Proteomes" id="UP000316747">
    <property type="component" value="Unassembled WGS sequence"/>
</dbReference>
<dbReference type="InterPro" id="IPR013434">
    <property type="entry name" value="CHP02611"/>
</dbReference>
<keyword evidence="2" id="KW-1133">Transmembrane helix</keyword>
<protein>
    <submittedName>
        <fullName evidence="3">Uncharacterized protein (TIGR02611 family)</fullName>
    </submittedName>
</protein>
<proteinExistence type="predicted"/>